<dbReference type="GO" id="GO:0034599">
    <property type="term" value="P:cellular response to oxidative stress"/>
    <property type="evidence" value="ECO:0007669"/>
    <property type="project" value="InterPro"/>
</dbReference>
<dbReference type="InterPro" id="IPR044831">
    <property type="entry name" value="Ccp1-like"/>
</dbReference>
<dbReference type="PROSITE" id="PS00435">
    <property type="entry name" value="PEROXIDASE_1"/>
    <property type="match status" value="1"/>
</dbReference>
<evidence type="ECO:0000256" key="5">
    <source>
        <dbReference type="ARBA" id="ARBA00022617"/>
    </source>
</evidence>
<protein>
    <recommendedName>
        <fullName evidence="3">L-ascorbate peroxidase</fullName>
        <ecNumber evidence="3">1.11.1.11</ecNumber>
    </recommendedName>
</protein>
<keyword evidence="11" id="KW-1185">Reference proteome</keyword>
<comment type="cofactor">
    <cofactor evidence="1">
        <name>heme b</name>
        <dbReference type="ChEBI" id="CHEBI:60344"/>
    </cofactor>
</comment>
<comment type="caution">
    <text evidence="10">The sequence shown here is derived from an EMBL/GenBank/DDBJ whole genome shotgun (WGS) entry which is preliminary data.</text>
</comment>
<gene>
    <name evidence="10" type="ORF">CEUSTIGMA_g11221.t1</name>
</gene>
<dbReference type="PANTHER" id="PTHR31356:SF8">
    <property type="entry name" value="L-ASCORBATE PEROXIDASE 6-RELATED"/>
    <property type="match status" value="1"/>
</dbReference>
<evidence type="ECO:0000256" key="8">
    <source>
        <dbReference type="ARBA" id="ARBA00023004"/>
    </source>
</evidence>
<dbReference type="AlphaFoldDB" id="A0A250XL87"/>
<keyword evidence="4" id="KW-0575">Peroxidase</keyword>
<name>A0A250XL87_9CHLO</name>
<evidence type="ECO:0000256" key="3">
    <source>
        <dbReference type="ARBA" id="ARBA00012940"/>
    </source>
</evidence>
<keyword evidence="8" id="KW-0408">Iron</keyword>
<dbReference type="InterPro" id="IPR002207">
    <property type="entry name" value="Peroxidase_I"/>
</dbReference>
<dbReference type="GO" id="GO:0016688">
    <property type="term" value="F:L-ascorbate peroxidase activity"/>
    <property type="evidence" value="ECO:0007669"/>
    <property type="project" value="UniProtKB-EC"/>
</dbReference>
<comment type="similarity">
    <text evidence="2">Belongs to the peroxidase family. Ascorbate peroxidase subfamily.</text>
</comment>
<evidence type="ECO:0000256" key="1">
    <source>
        <dbReference type="ARBA" id="ARBA00001970"/>
    </source>
</evidence>
<dbReference type="GO" id="GO:0046872">
    <property type="term" value="F:metal ion binding"/>
    <property type="evidence" value="ECO:0007669"/>
    <property type="project" value="UniProtKB-KW"/>
</dbReference>
<dbReference type="GO" id="GO:0000302">
    <property type="term" value="P:response to reactive oxygen species"/>
    <property type="evidence" value="ECO:0007669"/>
    <property type="project" value="TreeGrafter"/>
</dbReference>
<dbReference type="InterPro" id="IPR002016">
    <property type="entry name" value="Haem_peroxidase"/>
</dbReference>
<accession>A0A250XL87</accession>
<dbReference type="PROSITE" id="PS50873">
    <property type="entry name" value="PEROXIDASE_4"/>
    <property type="match status" value="1"/>
</dbReference>
<dbReference type="PROSITE" id="PS00436">
    <property type="entry name" value="PEROXIDASE_2"/>
    <property type="match status" value="1"/>
</dbReference>
<feature type="domain" description="Plant heme peroxidase family profile" evidence="9">
    <location>
        <begin position="131"/>
        <end position="347"/>
    </location>
</feature>
<dbReference type="GO" id="GO:0020037">
    <property type="term" value="F:heme binding"/>
    <property type="evidence" value="ECO:0007669"/>
    <property type="project" value="InterPro"/>
</dbReference>
<dbReference type="STRING" id="1157962.A0A250XL87"/>
<dbReference type="OrthoDB" id="2859658at2759"/>
<dbReference type="InterPro" id="IPR010255">
    <property type="entry name" value="Haem_peroxidase_sf"/>
</dbReference>
<evidence type="ECO:0000256" key="4">
    <source>
        <dbReference type="ARBA" id="ARBA00022559"/>
    </source>
</evidence>
<evidence type="ECO:0000313" key="11">
    <source>
        <dbReference type="Proteomes" id="UP000232323"/>
    </source>
</evidence>
<dbReference type="CDD" id="cd00314">
    <property type="entry name" value="plant_peroxidase_like"/>
    <property type="match status" value="1"/>
</dbReference>
<evidence type="ECO:0000256" key="6">
    <source>
        <dbReference type="ARBA" id="ARBA00022723"/>
    </source>
</evidence>
<keyword evidence="5" id="KW-0349">Heme</keyword>
<dbReference type="Gene3D" id="1.10.420.10">
    <property type="entry name" value="Peroxidase, domain 2"/>
    <property type="match status" value="2"/>
</dbReference>
<dbReference type="GO" id="GO:0042744">
    <property type="term" value="P:hydrogen peroxide catabolic process"/>
    <property type="evidence" value="ECO:0007669"/>
    <property type="project" value="TreeGrafter"/>
</dbReference>
<dbReference type="EC" id="1.11.1.11" evidence="3"/>
<organism evidence="10 11">
    <name type="scientific">Chlamydomonas eustigma</name>
    <dbReference type="NCBI Taxonomy" id="1157962"/>
    <lineage>
        <taxon>Eukaryota</taxon>
        <taxon>Viridiplantae</taxon>
        <taxon>Chlorophyta</taxon>
        <taxon>core chlorophytes</taxon>
        <taxon>Chlorophyceae</taxon>
        <taxon>CS clade</taxon>
        <taxon>Chlamydomonadales</taxon>
        <taxon>Chlamydomonadaceae</taxon>
        <taxon>Chlamydomonas</taxon>
    </lineage>
</organism>
<dbReference type="Gene3D" id="1.10.520.10">
    <property type="match status" value="1"/>
</dbReference>
<evidence type="ECO:0000313" key="10">
    <source>
        <dbReference type="EMBL" id="GAX83796.1"/>
    </source>
</evidence>
<dbReference type="Pfam" id="PF00141">
    <property type="entry name" value="peroxidase"/>
    <property type="match status" value="1"/>
</dbReference>
<dbReference type="InterPro" id="IPR019794">
    <property type="entry name" value="Peroxidases_AS"/>
</dbReference>
<evidence type="ECO:0000256" key="2">
    <source>
        <dbReference type="ARBA" id="ARBA00006873"/>
    </source>
</evidence>
<evidence type="ECO:0000259" key="9">
    <source>
        <dbReference type="PROSITE" id="PS50873"/>
    </source>
</evidence>
<evidence type="ECO:0000256" key="7">
    <source>
        <dbReference type="ARBA" id="ARBA00023002"/>
    </source>
</evidence>
<proteinExistence type="inferred from homology"/>
<keyword evidence="6" id="KW-0479">Metal-binding</keyword>
<dbReference type="SUPFAM" id="SSF48113">
    <property type="entry name" value="Heme-dependent peroxidases"/>
    <property type="match status" value="1"/>
</dbReference>
<dbReference type="PRINTS" id="PR00458">
    <property type="entry name" value="PEROXIDASE"/>
</dbReference>
<dbReference type="InterPro" id="IPR019793">
    <property type="entry name" value="Peroxidases_heam-ligand_BS"/>
</dbReference>
<sequence>MLSSCSYRHCTVSRETLSHHASHAYVASANNTQARALHQFQSERVSSPLNFDHIITRPTSSAMSADEISSVASSSRRTLLLGTISFGVISNQCIHPRHAIATSTGLLVMPNAETQAAINAALRKVMNKGKAPSALRLVFHDAGTFNLAKRDGGMNSSIQFELDRPENFGLKRGWRIVLDLEKAVKGTPAEGLVTRTDWIALAGAAAVAMCGGPVIPVAIGRQDALGPDPEGRLPAESLSASELKSNFAAKGFSVRELVALSGAHTIGGKGFGAPDVFDNAYYKSLLARPWLDKTDPMAPMIGLPSDHVLPEDEECLPFIQEFSSSQESFFEAFSLAYLKMTSTGLIV</sequence>
<dbReference type="PRINTS" id="PR00459">
    <property type="entry name" value="ASPEROXIDASE"/>
</dbReference>
<keyword evidence="7" id="KW-0560">Oxidoreductase</keyword>
<dbReference type="EMBL" id="BEGY01000107">
    <property type="protein sequence ID" value="GAX83796.1"/>
    <property type="molecule type" value="Genomic_DNA"/>
</dbReference>
<reference evidence="10 11" key="1">
    <citation type="submission" date="2017-08" db="EMBL/GenBank/DDBJ databases">
        <title>Acidophilic green algal genome provides insights into adaptation to an acidic environment.</title>
        <authorList>
            <person name="Hirooka S."/>
            <person name="Hirose Y."/>
            <person name="Kanesaki Y."/>
            <person name="Higuchi S."/>
            <person name="Fujiwara T."/>
            <person name="Onuma R."/>
            <person name="Era A."/>
            <person name="Ohbayashi R."/>
            <person name="Uzuka A."/>
            <person name="Nozaki H."/>
            <person name="Yoshikawa H."/>
            <person name="Miyagishima S.Y."/>
        </authorList>
    </citation>
    <scope>NUCLEOTIDE SEQUENCE [LARGE SCALE GENOMIC DNA]</scope>
    <source>
        <strain evidence="10 11">NIES-2499</strain>
    </source>
</reference>
<dbReference type="PANTHER" id="PTHR31356">
    <property type="entry name" value="THYLAKOID LUMENAL 29 KDA PROTEIN, CHLOROPLASTIC-RELATED"/>
    <property type="match status" value="1"/>
</dbReference>
<dbReference type="Proteomes" id="UP000232323">
    <property type="component" value="Unassembled WGS sequence"/>
</dbReference>